<dbReference type="EMBL" id="CP034550">
    <property type="protein sequence ID" value="QFZ17695.1"/>
    <property type="molecule type" value="Genomic_DNA"/>
</dbReference>
<dbReference type="SUPFAM" id="SSF51735">
    <property type="entry name" value="NAD(P)-binding Rossmann-fold domains"/>
    <property type="match status" value="1"/>
</dbReference>
<dbReference type="InterPro" id="IPR020843">
    <property type="entry name" value="ER"/>
</dbReference>
<dbReference type="OrthoDB" id="9805883at2"/>
<organism evidence="2 3">
    <name type="scientific">Saccharothrix syringae</name>
    <name type="common">Nocardiopsis syringae</name>
    <dbReference type="NCBI Taxonomy" id="103733"/>
    <lineage>
        <taxon>Bacteria</taxon>
        <taxon>Bacillati</taxon>
        <taxon>Actinomycetota</taxon>
        <taxon>Actinomycetes</taxon>
        <taxon>Pseudonocardiales</taxon>
        <taxon>Pseudonocardiaceae</taxon>
        <taxon>Saccharothrix</taxon>
    </lineage>
</organism>
<protein>
    <submittedName>
        <fullName evidence="2">NADPH:quinone oxidoreductase family protein</fullName>
    </submittedName>
</protein>
<dbReference type="PANTHER" id="PTHR43677">
    <property type="entry name" value="SHORT-CHAIN DEHYDROGENASE/REDUCTASE"/>
    <property type="match status" value="1"/>
</dbReference>
<dbReference type="KEGG" id="ssyi:EKG83_09530"/>
<sequence length="318" mass="32978">MRAVQITEFGGPEVLTEVELPDPVAGPGEILVDVSRAGLNYADTHQAENSYLSKMELPLVPGGEVVGTAGARRVVALTAGGGGYAQKAVVPGATAFDVPDGVDDLTALSLVVQGATAWLLLRRSTHMEPGESVVVHAAAGGVGSLAVQLAKKWGAGRVIATASTEEKRALALELGADVAVDSTAPDMTGALREANGGRRVDVVLDMTGGAVTDQSVAALAPFGRLGFYGMASREQPSPIAPGKLLVRSTAVAGMWLPHAFKLPGRVVHRAMAELFDLVLAGELRAVPGGEYGLSEVRRAHEDLRARRTTGKLVLDPSR</sequence>
<dbReference type="InterPro" id="IPR013154">
    <property type="entry name" value="ADH-like_N"/>
</dbReference>
<dbReference type="Pfam" id="PF00107">
    <property type="entry name" value="ADH_zinc_N"/>
    <property type="match status" value="1"/>
</dbReference>
<dbReference type="InterPro" id="IPR011032">
    <property type="entry name" value="GroES-like_sf"/>
</dbReference>
<feature type="domain" description="Enoyl reductase (ER)" evidence="1">
    <location>
        <begin position="10"/>
        <end position="314"/>
    </location>
</feature>
<dbReference type="InterPro" id="IPR013149">
    <property type="entry name" value="ADH-like_C"/>
</dbReference>
<dbReference type="InterPro" id="IPR036291">
    <property type="entry name" value="NAD(P)-bd_dom_sf"/>
</dbReference>
<evidence type="ECO:0000259" key="1">
    <source>
        <dbReference type="SMART" id="SM00829"/>
    </source>
</evidence>
<evidence type="ECO:0000313" key="2">
    <source>
        <dbReference type="EMBL" id="QFZ17695.1"/>
    </source>
</evidence>
<dbReference type="Proteomes" id="UP000325787">
    <property type="component" value="Chromosome"/>
</dbReference>
<gene>
    <name evidence="2" type="ORF">EKG83_09530</name>
</gene>
<evidence type="ECO:0000313" key="3">
    <source>
        <dbReference type="Proteomes" id="UP000325787"/>
    </source>
</evidence>
<dbReference type="PANTHER" id="PTHR43677:SF4">
    <property type="entry name" value="QUINONE OXIDOREDUCTASE-LIKE PROTEIN 2"/>
    <property type="match status" value="1"/>
</dbReference>
<proteinExistence type="predicted"/>
<dbReference type="SUPFAM" id="SSF50129">
    <property type="entry name" value="GroES-like"/>
    <property type="match status" value="1"/>
</dbReference>
<dbReference type="GO" id="GO:0016491">
    <property type="term" value="F:oxidoreductase activity"/>
    <property type="evidence" value="ECO:0007669"/>
    <property type="project" value="InterPro"/>
</dbReference>
<dbReference type="Pfam" id="PF08240">
    <property type="entry name" value="ADH_N"/>
    <property type="match status" value="1"/>
</dbReference>
<dbReference type="CDD" id="cd08241">
    <property type="entry name" value="QOR1"/>
    <property type="match status" value="1"/>
</dbReference>
<dbReference type="RefSeq" id="WP_033433632.1">
    <property type="nucleotide sequence ID" value="NZ_CP034550.1"/>
</dbReference>
<accession>A0A5Q0GVN7</accession>
<dbReference type="Gene3D" id="3.90.180.10">
    <property type="entry name" value="Medium-chain alcohol dehydrogenases, catalytic domain"/>
    <property type="match status" value="1"/>
</dbReference>
<dbReference type="SMART" id="SM00829">
    <property type="entry name" value="PKS_ER"/>
    <property type="match status" value="1"/>
</dbReference>
<dbReference type="InterPro" id="IPR051397">
    <property type="entry name" value="Zn-ADH-like_protein"/>
</dbReference>
<name>A0A5Q0GVN7_SACSY</name>
<reference evidence="3" key="1">
    <citation type="journal article" date="2021" name="Curr. Microbiol.">
        <title>Complete genome of nocamycin-producing strain Saccharothrix syringae NRRL B-16468 reveals the biosynthetic potential for secondary metabolites.</title>
        <authorList>
            <person name="Mo X."/>
            <person name="Yang S."/>
        </authorList>
    </citation>
    <scope>NUCLEOTIDE SEQUENCE [LARGE SCALE GENOMIC DNA]</scope>
    <source>
        <strain evidence="3">ATCC 51364 / DSM 43886 / JCM 6844 / KCTC 9398 / NBRC 14523 / NRRL B-16468 / INA 2240</strain>
    </source>
</reference>
<dbReference type="Gene3D" id="3.40.50.720">
    <property type="entry name" value="NAD(P)-binding Rossmann-like Domain"/>
    <property type="match status" value="1"/>
</dbReference>
<dbReference type="AlphaFoldDB" id="A0A5Q0GVN7"/>
<keyword evidence="3" id="KW-1185">Reference proteome</keyword>